<sequence length="134" mass="14038">MSFREKSAWVMAAVMVLTGLYYGKLALAAPDAPAGATLVPYVVVVVVLSVVVQIVLAVANPKEADAPADERERAIIARAGNWSGIALGAGVISAAIGFTAHGNGTLFFHLVIGALIASQVLEYLFQIVLYRRGV</sequence>
<feature type="transmembrane region" description="Helical" evidence="1">
    <location>
        <begin position="38"/>
        <end position="59"/>
    </location>
</feature>
<evidence type="ECO:0000256" key="1">
    <source>
        <dbReference type="SAM" id="Phobius"/>
    </source>
</evidence>
<keyword evidence="1" id="KW-0812">Transmembrane</keyword>
<dbReference type="AlphaFoldDB" id="A0A7Y9XXU1"/>
<organism evidence="2 3">
    <name type="scientific">Novosphingobium marinum</name>
    <dbReference type="NCBI Taxonomy" id="1514948"/>
    <lineage>
        <taxon>Bacteria</taxon>
        <taxon>Pseudomonadati</taxon>
        <taxon>Pseudomonadota</taxon>
        <taxon>Alphaproteobacteria</taxon>
        <taxon>Sphingomonadales</taxon>
        <taxon>Sphingomonadaceae</taxon>
        <taxon>Novosphingobium</taxon>
    </lineage>
</organism>
<feature type="transmembrane region" description="Helical" evidence="1">
    <location>
        <begin position="79"/>
        <end position="100"/>
    </location>
</feature>
<proteinExistence type="predicted"/>
<accession>A0A7Y9XXU1</accession>
<keyword evidence="1" id="KW-1133">Transmembrane helix</keyword>
<keyword evidence="1" id="KW-0472">Membrane</keyword>
<feature type="transmembrane region" description="Helical" evidence="1">
    <location>
        <begin position="106"/>
        <end position="130"/>
    </location>
</feature>
<evidence type="ECO:0000313" key="3">
    <source>
        <dbReference type="Proteomes" id="UP000522081"/>
    </source>
</evidence>
<comment type="caution">
    <text evidence="2">The sequence shown here is derived from an EMBL/GenBank/DDBJ whole genome shotgun (WGS) entry which is preliminary data.</text>
</comment>
<dbReference type="Proteomes" id="UP000522081">
    <property type="component" value="Unassembled WGS sequence"/>
</dbReference>
<reference evidence="2 3" key="1">
    <citation type="submission" date="2020-07" db="EMBL/GenBank/DDBJ databases">
        <title>Genomic Encyclopedia of Type Strains, Phase IV (KMG-IV): sequencing the most valuable type-strain genomes for metagenomic binning, comparative biology and taxonomic classification.</title>
        <authorList>
            <person name="Goeker M."/>
        </authorList>
    </citation>
    <scope>NUCLEOTIDE SEQUENCE [LARGE SCALE GENOMIC DNA]</scope>
    <source>
        <strain evidence="2 3">DSM 29043</strain>
    </source>
</reference>
<dbReference type="EMBL" id="JACBZF010000005">
    <property type="protein sequence ID" value="NYH96579.1"/>
    <property type="molecule type" value="Genomic_DNA"/>
</dbReference>
<evidence type="ECO:0000313" key="2">
    <source>
        <dbReference type="EMBL" id="NYH96579.1"/>
    </source>
</evidence>
<protein>
    <submittedName>
        <fullName evidence="2">Uncharacterized protein</fullName>
    </submittedName>
</protein>
<keyword evidence="3" id="KW-1185">Reference proteome</keyword>
<name>A0A7Y9XXU1_9SPHN</name>
<dbReference type="RefSeq" id="WP_229735626.1">
    <property type="nucleotide sequence ID" value="NZ_BMGF01000005.1"/>
</dbReference>
<gene>
    <name evidence="2" type="ORF">FHS75_002918</name>
</gene>